<comment type="caution">
    <text evidence="2">The sequence shown here is derived from an EMBL/GenBank/DDBJ whole genome shotgun (WGS) entry which is preliminary data.</text>
</comment>
<proteinExistence type="predicted"/>
<evidence type="ECO:0000313" key="3">
    <source>
        <dbReference type="Proteomes" id="UP000792457"/>
    </source>
</evidence>
<name>A0A8K0P403_LADFU</name>
<accession>A0A8K0P403</accession>
<evidence type="ECO:0000313" key="2">
    <source>
        <dbReference type="EMBL" id="KAG8230149.1"/>
    </source>
</evidence>
<organism evidence="2 3">
    <name type="scientific">Ladona fulva</name>
    <name type="common">Scarce chaser dragonfly</name>
    <name type="synonym">Libellula fulva</name>
    <dbReference type="NCBI Taxonomy" id="123851"/>
    <lineage>
        <taxon>Eukaryota</taxon>
        <taxon>Metazoa</taxon>
        <taxon>Ecdysozoa</taxon>
        <taxon>Arthropoda</taxon>
        <taxon>Hexapoda</taxon>
        <taxon>Insecta</taxon>
        <taxon>Pterygota</taxon>
        <taxon>Palaeoptera</taxon>
        <taxon>Odonata</taxon>
        <taxon>Epiprocta</taxon>
        <taxon>Anisoptera</taxon>
        <taxon>Libelluloidea</taxon>
        <taxon>Libellulidae</taxon>
        <taxon>Ladona</taxon>
    </lineage>
</organism>
<dbReference type="PANTHER" id="PTHR15922:SF2">
    <property type="entry name" value="NBAS SUBUNIT OF NRZ TETHERING COMPLEX"/>
    <property type="match status" value="1"/>
</dbReference>
<dbReference type="Gene3D" id="2.130.10.10">
    <property type="entry name" value="YVTN repeat-like/Quinoprotein amine dehydrogenase"/>
    <property type="match status" value="1"/>
</dbReference>
<protein>
    <recommendedName>
        <fullName evidence="1">Neuroblastoma-amplified sequence N-terminal domain-containing protein</fullName>
    </recommendedName>
</protein>
<dbReference type="InterPro" id="IPR015943">
    <property type="entry name" value="WD40/YVTN_repeat-like_dom_sf"/>
</dbReference>
<dbReference type="GO" id="GO:0000149">
    <property type="term" value="F:SNARE binding"/>
    <property type="evidence" value="ECO:0007669"/>
    <property type="project" value="TreeGrafter"/>
</dbReference>
<dbReference type="InterPro" id="IPR036322">
    <property type="entry name" value="WD40_repeat_dom_sf"/>
</dbReference>
<feature type="domain" description="Neuroblastoma-amplified sequence N-terminal" evidence="1">
    <location>
        <begin position="70"/>
        <end position="341"/>
    </location>
</feature>
<gene>
    <name evidence="2" type="ORF">J437_LFUL010400</name>
</gene>
<keyword evidence="3" id="KW-1185">Reference proteome</keyword>
<dbReference type="Proteomes" id="UP000792457">
    <property type="component" value="Unassembled WGS sequence"/>
</dbReference>
<dbReference type="GO" id="GO:0070939">
    <property type="term" value="C:Dsl1/NZR complex"/>
    <property type="evidence" value="ECO:0007669"/>
    <property type="project" value="TreeGrafter"/>
</dbReference>
<evidence type="ECO:0000259" key="1">
    <source>
        <dbReference type="Pfam" id="PF15492"/>
    </source>
</evidence>
<dbReference type="AlphaFoldDB" id="A0A8K0P403"/>
<dbReference type="GO" id="GO:0006890">
    <property type="term" value="P:retrograde vesicle-mediated transport, Golgi to endoplasmic reticulum"/>
    <property type="evidence" value="ECO:0007669"/>
    <property type="project" value="TreeGrafter"/>
</dbReference>
<dbReference type="OrthoDB" id="19988at2759"/>
<sequence>MIMDNCILYELLVYSEWKEEPELKCNRHVEDAKSIAGILFRSFKSAFKTVTNKEAHDDSIFRLINAQLPWQFAVGEKGKVVAIMQNEILEIRTSRDEYSSVVGKAGIPKDPYPQWRKLAWSPDCSMLACAQSNGIVGFYDLLGSNIFNIYPAKYNDQNVFSDIKHALVCVIFLEGRVKSPKWSYELITVDGMGNLKNGYQENHSFSFAKSYVGGVTDVVYHAPHNLLYVVGSSNILDINQQQDQGSKMGISAWRILNDYPFYKLAKSVSDDDNDSAHHMMQSKVWSWIPFFFRKIQSDIYKIQISPLGKYMVCLHTSGSISIWLLPSIRFWKLNSQPNYDVKNNVFLDQRRSNLFSVSESILYHPVDVNWWSEEAIIIARYSGSISVCSINDLQNLLGDLPEFFDGQPRVSSMCDKGFLGLECVCMVSSIKKRLLEDDQNWEELSMSG</sequence>
<dbReference type="PANTHER" id="PTHR15922">
    <property type="entry name" value="NEUROBLASTOMA-AMPLIFIED SEQUENCE"/>
    <property type="match status" value="1"/>
</dbReference>
<dbReference type="Pfam" id="PF15492">
    <property type="entry name" value="Nbas_N"/>
    <property type="match status" value="1"/>
</dbReference>
<reference evidence="2" key="2">
    <citation type="submission" date="2017-10" db="EMBL/GenBank/DDBJ databases">
        <title>Ladona fulva Genome sequencing and assembly.</title>
        <authorList>
            <person name="Murali S."/>
            <person name="Richards S."/>
            <person name="Bandaranaike D."/>
            <person name="Bellair M."/>
            <person name="Blankenburg K."/>
            <person name="Chao H."/>
            <person name="Dinh H."/>
            <person name="Doddapaneni H."/>
            <person name="Dugan-Rocha S."/>
            <person name="Elkadiri S."/>
            <person name="Gnanaolivu R."/>
            <person name="Hernandez B."/>
            <person name="Skinner E."/>
            <person name="Javaid M."/>
            <person name="Lee S."/>
            <person name="Li M."/>
            <person name="Ming W."/>
            <person name="Munidasa M."/>
            <person name="Muniz J."/>
            <person name="Nguyen L."/>
            <person name="Hughes D."/>
            <person name="Osuji N."/>
            <person name="Pu L.-L."/>
            <person name="Puazo M."/>
            <person name="Qu C."/>
            <person name="Quiroz J."/>
            <person name="Raj R."/>
            <person name="Weissenberger G."/>
            <person name="Xin Y."/>
            <person name="Zou X."/>
            <person name="Han Y."/>
            <person name="Worley K."/>
            <person name="Muzny D."/>
            <person name="Gibbs R."/>
        </authorList>
    </citation>
    <scope>NUCLEOTIDE SEQUENCE</scope>
    <source>
        <strain evidence="2">Sampled in the wild</strain>
    </source>
</reference>
<feature type="non-terminal residue" evidence="2">
    <location>
        <position position="448"/>
    </location>
</feature>
<dbReference type="InterPro" id="IPR029145">
    <property type="entry name" value="NBAS_N"/>
</dbReference>
<dbReference type="EMBL" id="KZ308468">
    <property type="protein sequence ID" value="KAG8230149.1"/>
    <property type="molecule type" value="Genomic_DNA"/>
</dbReference>
<reference evidence="2" key="1">
    <citation type="submission" date="2013-04" db="EMBL/GenBank/DDBJ databases">
        <authorList>
            <person name="Qu J."/>
            <person name="Murali S.C."/>
            <person name="Bandaranaike D."/>
            <person name="Bellair M."/>
            <person name="Blankenburg K."/>
            <person name="Chao H."/>
            <person name="Dinh H."/>
            <person name="Doddapaneni H."/>
            <person name="Downs B."/>
            <person name="Dugan-Rocha S."/>
            <person name="Elkadiri S."/>
            <person name="Gnanaolivu R.D."/>
            <person name="Hernandez B."/>
            <person name="Javaid M."/>
            <person name="Jayaseelan J.C."/>
            <person name="Lee S."/>
            <person name="Li M."/>
            <person name="Ming W."/>
            <person name="Munidasa M."/>
            <person name="Muniz J."/>
            <person name="Nguyen L."/>
            <person name="Ongeri F."/>
            <person name="Osuji N."/>
            <person name="Pu L.-L."/>
            <person name="Puazo M."/>
            <person name="Qu C."/>
            <person name="Quiroz J."/>
            <person name="Raj R."/>
            <person name="Weissenberger G."/>
            <person name="Xin Y."/>
            <person name="Zou X."/>
            <person name="Han Y."/>
            <person name="Richards S."/>
            <person name="Worley K."/>
            <person name="Muzny D."/>
            <person name="Gibbs R."/>
        </authorList>
    </citation>
    <scope>NUCLEOTIDE SEQUENCE</scope>
    <source>
        <strain evidence="2">Sampled in the wild</strain>
    </source>
</reference>
<dbReference type="SUPFAM" id="SSF50978">
    <property type="entry name" value="WD40 repeat-like"/>
    <property type="match status" value="1"/>
</dbReference>